<dbReference type="GO" id="GO:0004252">
    <property type="term" value="F:serine-type endopeptidase activity"/>
    <property type="evidence" value="ECO:0007669"/>
    <property type="project" value="UniProtKB-UniRule"/>
</dbReference>
<dbReference type="InterPro" id="IPR036852">
    <property type="entry name" value="Peptidase_S8/S53_dom_sf"/>
</dbReference>
<dbReference type="PRINTS" id="PR00723">
    <property type="entry name" value="SUBTILISIN"/>
</dbReference>
<feature type="region of interest" description="Disordered" evidence="8">
    <location>
        <begin position="349"/>
        <end position="388"/>
    </location>
</feature>
<comment type="similarity">
    <text evidence="1 7">Belongs to the peptidase S8 family.</text>
</comment>
<keyword evidence="6" id="KW-0865">Zymogen</keyword>
<dbReference type="HOGENOM" id="CLU_423350_0_0_1"/>
<keyword evidence="2 7" id="KW-0645">Protease</keyword>
<evidence type="ECO:0000313" key="11">
    <source>
        <dbReference type="Proteomes" id="UP000030752"/>
    </source>
</evidence>
<evidence type="ECO:0000256" key="4">
    <source>
        <dbReference type="ARBA" id="ARBA00022801"/>
    </source>
</evidence>
<feature type="compositionally biased region" description="Polar residues" evidence="8">
    <location>
        <begin position="244"/>
        <end position="254"/>
    </location>
</feature>
<keyword evidence="3" id="KW-0732">Signal</keyword>
<dbReference type="eggNOG" id="KOG4266">
    <property type="taxonomic scope" value="Eukaryota"/>
</dbReference>
<dbReference type="InterPro" id="IPR051048">
    <property type="entry name" value="Peptidase_S8/S53_subtilisin"/>
</dbReference>
<dbReference type="InParanoid" id="W2RRS0"/>
<dbReference type="OrthoDB" id="206201at2759"/>
<accession>W2RRS0</accession>
<feature type="compositionally biased region" description="Basic and acidic residues" evidence="8">
    <location>
        <begin position="228"/>
        <end position="243"/>
    </location>
</feature>
<feature type="active site" description="Charge relay system" evidence="7">
    <location>
        <position position="336"/>
    </location>
</feature>
<keyword evidence="4 7" id="KW-0378">Hydrolase</keyword>
<evidence type="ECO:0000256" key="8">
    <source>
        <dbReference type="SAM" id="MobiDB-lite"/>
    </source>
</evidence>
<evidence type="ECO:0000256" key="3">
    <source>
        <dbReference type="ARBA" id="ARBA00022729"/>
    </source>
</evidence>
<dbReference type="PANTHER" id="PTHR43399:SF4">
    <property type="entry name" value="CELL WALL-ASSOCIATED PROTEASE"/>
    <property type="match status" value="1"/>
</dbReference>
<keyword evidence="5 7" id="KW-0720">Serine protease</keyword>
<feature type="active site" description="Charge relay system" evidence="7">
    <location>
        <position position="551"/>
    </location>
</feature>
<feature type="domain" description="Peptidase S8/S53" evidence="9">
    <location>
        <begin position="328"/>
        <end position="567"/>
    </location>
</feature>
<dbReference type="GeneID" id="19972724"/>
<dbReference type="Pfam" id="PF00082">
    <property type="entry name" value="Peptidase_S8"/>
    <property type="match status" value="1"/>
</dbReference>
<dbReference type="AlphaFoldDB" id="W2RRS0"/>
<dbReference type="InterPro" id="IPR011990">
    <property type="entry name" value="TPR-like_helical_dom_sf"/>
</dbReference>
<feature type="region of interest" description="Disordered" evidence="8">
    <location>
        <begin position="225"/>
        <end position="291"/>
    </location>
</feature>
<dbReference type="SUPFAM" id="SSF52743">
    <property type="entry name" value="Subtilisin-like"/>
    <property type="match status" value="1"/>
</dbReference>
<evidence type="ECO:0000256" key="7">
    <source>
        <dbReference type="PROSITE-ProRule" id="PRU01240"/>
    </source>
</evidence>
<dbReference type="VEuPathDB" id="FungiDB:HMPREF1541_05385"/>
<evidence type="ECO:0000313" key="10">
    <source>
        <dbReference type="EMBL" id="ETN39162.1"/>
    </source>
</evidence>
<feature type="compositionally biased region" description="Basic and acidic residues" evidence="8">
    <location>
        <begin position="8"/>
        <end position="24"/>
    </location>
</feature>
<gene>
    <name evidence="10" type="ORF">HMPREF1541_05385</name>
</gene>
<name>W2RRS0_CYPE1</name>
<evidence type="ECO:0000256" key="5">
    <source>
        <dbReference type="ARBA" id="ARBA00022825"/>
    </source>
</evidence>
<feature type="region of interest" description="Disordered" evidence="8">
    <location>
        <begin position="1"/>
        <end position="24"/>
    </location>
</feature>
<dbReference type="Gene3D" id="1.25.40.10">
    <property type="entry name" value="Tetratricopeptide repeat domain"/>
    <property type="match status" value="1"/>
</dbReference>
<evidence type="ECO:0000259" key="9">
    <source>
        <dbReference type="Pfam" id="PF00082"/>
    </source>
</evidence>
<feature type="compositionally biased region" description="Polar residues" evidence="8">
    <location>
        <begin position="180"/>
        <end position="196"/>
    </location>
</feature>
<sequence length="647" mass="72066">MIGEEELEHWRELSRQADKASRKEKWGQAVKYCNSFLNAVKGHLDPKDPPVLRAKRDYSEALAETGDHEKADKIQHGLLKDLDSPDGPDEEAVLYDVLFMRNARAVDLSNLGDISSTKEALRVLVKIRDLGKRVLGKDDDLYSSIRKNVKIITNNLAKLQKEELVEQEREERRLEQQSETASAQHQSSQDNEQSTETGAQLLNYETQASAPISVRLKQLDSFDLGDEVLDKGPPRDTDLRPRATDQSQHEQSLSRPERGIIQAPPAASAEPAPPVSDRKHPPHKLSDATLLNGNEDDLAGADDWFDIWLRKSHDLLEMLRPLRSGPGNRPRIAILDTGLNTAHPEVAELHSRRGPRKRIQDGRSWISSGSTAITDGGDESHDSNQGGTLPWYEDEDGHGTHCAMVAHQVAPDADLYICRIFKDRNSVSGSYVAEAIEHAVQEWHVDIISMSFALAQWDHENKKVVSKKIYDKVGDAIFFAAASNAGKHSGITFPASHREVFSIRAADFHGRDELVSFNPLYSLEDVNLSVLGLHVLAPHRDHETSRRSGTSVATAVAAGIAALVFEFVRQSEQTPMPEQPSIRHLDKLKTKKGMIGVFRLMRDLLQDVGMCQNLQPWYLFEGGAHGDEDGKVARRTASMLIDKALSQ</sequence>
<evidence type="ECO:0000256" key="2">
    <source>
        <dbReference type="ARBA" id="ARBA00022670"/>
    </source>
</evidence>
<evidence type="ECO:0000256" key="6">
    <source>
        <dbReference type="ARBA" id="ARBA00023145"/>
    </source>
</evidence>
<dbReference type="GO" id="GO:0006508">
    <property type="term" value="P:proteolysis"/>
    <property type="evidence" value="ECO:0007669"/>
    <property type="project" value="UniProtKB-KW"/>
</dbReference>
<dbReference type="Gene3D" id="3.40.50.200">
    <property type="entry name" value="Peptidase S8/S53 domain"/>
    <property type="match status" value="1"/>
</dbReference>
<evidence type="ECO:0000256" key="1">
    <source>
        <dbReference type="ARBA" id="ARBA00011073"/>
    </source>
</evidence>
<dbReference type="PANTHER" id="PTHR43399">
    <property type="entry name" value="SUBTILISIN-RELATED"/>
    <property type="match status" value="1"/>
</dbReference>
<dbReference type="STRING" id="1220924.W2RRS0"/>
<dbReference type="InterPro" id="IPR015500">
    <property type="entry name" value="Peptidase_S8_subtilisin-rel"/>
</dbReference>
<dbReference type="EMBL" id="KB822721">
    <property type="protein sequence ID" value="ETN39162.1"/>
    <property type="molecule type" value="Genomic_DNA"/>
</dbReference>
<feature type="active site" description="Charge relay system" evidence="7">
    <location>
        <position position="398"/>
    </location>
</feature>
<organism evidence="10 11">
    <name type="scientific">Cyphellophora europaea (strain CBS 101466)</name>
    <name type="common">Phialophora europaea</name>
    <dbReference type="NCBI Taxonomy" id="1220924"/>
    <lineage>
        <taxon>Eukaryota</taxon>
        <taxon>Fungi</taxon>
        <taxon>Dikarya</taxon>
        <taxon>Ascomycota</taxon>
        <taxon>Pezizomycotina</taxon>
        <taxon>Eurotiomycetes</taxon>
        <taxon>Chaetothyriomycetidae</taxon>
        <taxon>Chaetothyriales</taxon>
        <taxon>Cyphellophoraceae</taxon>
        <taxon>Cyphellophora</taxon>
    </lineage>
</organism>
<dbReference type="InterPro" id="IPR000209">
    <property type="entry name" value="Peptidase_S8/S53_dom"/>
</dbReference>
<dbReference type="RefSeq" id="XP_008717947.1">
    <property type="nucleotide sequence ID" value="XM_008719725.1"/>
</dbReference>
<dbReference type="Proteomes" id="UP000030752">
    <property type="component" value="Unassembled WGS sequence"/>
</dbReference>
<keyword evidence="11" id="KW-1185">Reference proteome</keyword>
<reference evidence="10 11" key="1">
    <citation type="submission" date="2013-03" db="EMBL/GenBank/DDBJ databases">
        <title>The Genome Sequence of Phialophora europaea CBS 101466.</title>
        <authorList>
            <consortium name="The Broad Institute Genomics Platform"/>
            <person name="Cuomo C."/>
            <person name="de Hoog S."/>
            <person name="Gorbushina A."/>
            <person name="Walker B."/>
            <person name="Young S.K."/>
            <person name="Zeng Q."/>
            <person name="Gargeya S."/>
            <person name="Fitzgerald M."/>
            <person name="Haas B."/>
            <person name="Abouelleil A."/>
            <person name="Allen A.W."/>
            <person name="Alvarado L."/>
            <person name="Arachchi H.M."/>
            <person name="Berlin A.M."/>
            <person name="Chapman S.B."/>
            <person name="Gainer-Dewar J."/>
            <person name="Goldberg J."/>
            <person name="Griggs A."/>
            <person name="Gujja S."/>
            <person name="Hansen M."/>
            <person name="Howarth C."/>
            <person name="Imamovic A."/>
            <person name="Ireland A."/>
            <person name="Larimer J."/>
            <person name="McCowan C."/>
            <person name="Murphy C."/>
            <person name="Pearson M."/>
            <person name="Poon T.W."/>
            <person name="Priest M."/>
            <person name="Roberts A."/>
            <person name="Saif S."/>
            <person name="Shea T."/>
            <person name="Sisk P."/>
            <person name="Sykes S."/>
            <person name="Wortman J."/>
            <person name="Nusbaum C."/>
            <person name="Birren B."/>
        </authorList>
    </citation>
    <scope>NUCLEOTIDE SEQUENCE [LARGE SCALE GENOMIC DNA]</scope>
    <source>
        <strain evidence="10 11">CBS 101466</strain>
    </source>
</reference>
<feature type="region of interest" description="Disordered" evidence="8">
    <location>
        <begin position="168"/>
        <end position="196"/>
    </location>
</feature>
<protein>
    <recommendedName>
        <fullName evidence="9">Peptidase S8/S53 domain-containing protein</fullName>
    </recommendedName>
</protein>
<dbReference type="PROSITE" id="PS51892">
    <property type="entry name" value="SUBTILASE"/>
    <property type="match status" value="1"/>
</dbReference>
<proteinExistence type="inferred from homology"/>